<dbReference type="AlphaFoldDB" id="A0A7C1I7K8"/>
<dbReference type="EMBL" id="DSDY01000119">
    <property type="protein sequence ID" value="HDS10709.1"/>
    <property type="molecule type" value="Genomic_DNA"/>
</dbReference>
<evidence type="ECO:0000256" key="1">
    <source>
        <dbReference type="ARBA" id="ARBA00022679"/>
    </source>
</evidence>
<feature type="domain" description="GHMP kinase C-terminal" evidence="5">
    <location>
        <begin position="24"/>
        <end position="95"/>
    </location>
</feature>
<dbReference type="GO" id="GO:0016301">
    <property type="term" value="F:kinase activity"/>
    <property type="evidence" value="ECO:0007669"/>
    <property type="project" value="UniProtKB-KW"/>
</dbReference>
<name>A0A7C1I7K8_9CREN</name>
<keyword evidence="1" id="KW-0808">Transferase</keyword>
<gene>
    <name evidence="6" type="ORF">ENO04_03725</name>
</gene>
<evidence type="ECO:0000256" key="3">
    <source>
        <dbReference type="ARBA" id="ARBA00022777"/>
    </source>
</evidence>
<dbReference type="GO" id="GO:0005524">
    <property type="term" value="F:ATP binding"/>
    <property type="evidence" value="ECO:0007669"/>
    <property type="project" value="UniProtKB-KW"/>
</dbReference>
<evidence type="ECO:0000313" key="6">
    <source>
        <dbReference type="EMBL" id="HDS10709.1"/>
    </source>
</evidence>
<reference evidence="6" key="1">
    <citation type="journal article" date="2020" name="mSystems">
        <title>Genome- and Community-Level Interaction Insights into Carbon Utilization and Element Cycling Functions of Hydrothermarchaeota in Hydrothermal Sediment.</title>
        <authorList>
            <person name="Zhou Z."/>
            <person name="Liu Y."/>
            <person name="Xu W."/>
            <person name="Pan J."/>
            <person name="Luo Z.H."/>
            <person name="Li M."/>
        </authorList>
    </citation>
    <scope>NUCLEOTIDE SEQUENCE [LARGE SCALE GENOMIC DNA]</scope>
    <source>
        <strain evidence="6">SpSt-123</strain>
    </source>
</reference>
<proteinExistence type="predicted"/>
<feature type="non-terminal residue" evidence="6">
    <location>
        <position position="1"/>
    </location>
</feature>
<evidence type="ECO:0000256" key="4">
    <source>
        <dbReference type="ARBA" id="ARBA00022840"/>
    </source>
</evidence>
<sequence>LPQNILLSDHVKQSSALAKLVYGIMSDDLRLIGEAVSRDYIVEKHRAKLIPFYYELKKLAIDNGCLGFNIAGAGPSVFLIHESMEKAESAAKMLSYFLQSKGVAARTFTTRVSSKGTTWSYD</sequence>
<dbReference type="InterPro" id="IPR013750">
    <property type="entry name" value="GHMP_kinase_C_dom"/>
</dbReference>
<evidence type="ECO:0000259" key="5">
    <source>
        <dbReference type="Pfam" id="PF08544"/>
    </source>
</evidence>
<dbReference type="PANTHER" id="PTHR20861">
    <property type="entry name" value="HOMOSERINE/4-DIPHOSPHOCYTIDYL-2-C-METHYL-D-ERYTHRITOL KINASE"/>
    <property type="match status" value="1"/>
</dbReference>
<keyword evidence="2" id="KW-0547">Nucleotide-binding</keyword>
<accession>A0A7C1I7K8</accession>
<dbReference type="InterPro" id="IPR036554">
    <property type="entry name" value="GHMP_kinase_C_sf"/>
</dbReference>
<dbReference type="SUPFAM" id="SSF55060">
    <property type="entry name" value="GHMP Kinase, C-terminal domain"/>
    <property type="match status" value="1"/>
</dbReference>
<dbReference type="PANTHER" id="PTHR20861:SF1">
    <property type="entry name" value="HOMOSERINE KINASE"/>
    <property type="match status" value="1"/>
</dbReference>
<dbReference type="Pfam" id="PF08544">
    <property type="entry name" value="GHMP_kinases_C"/>
    <property type="match status" value="1"/>
</dbReference>
<evidence type="ECO:0000256" key="2">
    <source>
        <dbReference type="ARBA" id="ARBA00022741"/>
    </source>
</evidence>
<keyword evidence="4" id="KW-0067">ATP-binding</keyword>
<protein>
    <recommendedName>
        <fullName evidence="5">GHMP kinase C-terminal domain-containing protein</fullName>
    </recommendedName>
</protein>
<organism evidence="6">
    <name type="scientific">Fervidicoccus fontis</name>
    <dbReference type="NCBI Taxonomy" id="683846"/>
    <lineage>
        <taxon>Archaea</taxon>
        <taxon>Thermoproteota</taxon>
        <taxon>Thermoprotei</taxon>
        <taxon>Fervidicoccales</taxon>
        <taxon>Fervidicoccaceae</taxon>
        <taxon>Fervidicoccus</taxon>
    </lineage>
</organism>
<keyword evidence="3" id="KW-0418">Kinase</keyword>
<comment type="caution">
    <text evidence="6">The sequence shown here is derived from an EMBL/GenBank/DDBJ whole genome shotgun (WGS) entry which is preliminary data.</text>
</comment>
<dbReference type="Gene3D" id="3.30.70.890">
    <property type="entry name" value="GHMP kinase, C-terminal domain"/>
    <property type="match status" value="1"/>
</dbReference>